<evidence type="ECO:0000259" key="6">
    <source>
        <dbReference type="Pfam" id="PF00496"/>
    </source>
</evidence>
<dbReference type="EMBL" id="BLLG01000008">
    <property type="protein sequence ID" value="GFH37029.1"/>
    <property type="molecule type" value="Genomic_DNA"/>
</dbReference>
<evidence type="ECO:0000256" key="1">
    <source>
        <dbReference type="ARBA" id="ARBA00004196"/>
    </source>
</evidence>
<evidence type="ECO:0000256" key="4">
    <source>
        <dbReference type="ARBA" id="ARBA00022729"/>
    </source>
</evidence>
<name>A0A6A0AVS6_9ACTN</name>
<comment type="similarity">
    <text evidence="2">Belongs to the bacterial solute-binding protein 5 family.</text>
</comment>
<dbReference type="GO" id="GO:0030313">
    <property type="term" value="C:cell envelope"/>
    <property type="evidence" value="ECO:0007669"/>
    <property type="project" value="UniProtKB-SubCell"/>
</dbReference>
<evidence type="ECO:0000256" key="2">
    <source>
        <dbReference type="ARBA" id="ARBA00005695"/>
    </source>
</evidence>
<evidence type="ECO:0000313" key="7">
    <source>
        <dbReference type="EMBL" id="GFH37029.1"/>
    </source>
</evidence>
<dbReference type="GO" id="GO:1904680">
    <property type="term" value="F:peptide transmembrane transporter activity"/>
    <property type="evidence" value="ECO:0007669"/>
    <property type="project" value="TreeGrafter"/>
</dbReference>
<gene>
    <name evidence="7" type="ORF">SCWH03_32620</name>
</gene>
<dbReference type="GO" id="GO:0015833">
    <property type="term" value="P:peptide transport"/>
    <property type="evidence" value="ECO:0007669"/>
    <property type="project" value="TreeGrafter"/>
</dbReference>
<dbReference type="PROSITE" id="PS51257">
    <property type="entry name" value="PROKAR_LIPOPROTEIN"/>
    <property type="match status" value="1"/>
</dbReference>
<feature type="domain" description="Solute-binding protein family 5" evidence="6">
    <location>
        <begin position="81"/>
        <end position="446"/>
    </location>
</feature>
<dbReference type="Pfam" id="PF00496">
    <property type="entry name" value="SBP_bac_5"/>
    <property type="match status" value="1"/>
</dbReference>
<dbReference type="InterPro" id="IPR039424">
    <property type="entry name" value="SBP_5"/>
</dbReference>
<keyword evidence="4 5" id="KW-0732">Signal</keyword>
<feature type="signal peptide" evidence="5">
    <location>
        <begin position="1"/>
        <end position="22"/>
    </location>
</feature>
<dbReference type="Proteomes" id="UP000484988">
    <property type="component" value="Unassembled WGS sequence"/>
</dbReference>
<dbReference type="InterPro" id="IPR000914">
    <property type="entry name" value="SBP_5_dom"/>
</dbReference>
<protein>
    <submittedName>
        <fullName evidence="7">ABC transporter substrate-binding protein</fullName>
    </submittedName>
</protein>
<keyword evidence="8" id="KW-1185">Reference proteome</keyword>
<accession>A0A6A0AVS6</accession>
<dbReference type="PIRSF" id="PIRSF002741">
    <property type="entry name" value="MppA"/>
    <property type="match status" value="1"/>
</dbReference>
<proteinExistence type="inferred from homology"/>
<dbReference type="SUPFAM" id="SSF53850">
    <property type="entry name" value="Periplasmic binding protein-like II"/>
    <property type="match status" value="1"/>
</dbReference>
<dbReference type="AlphaFoldDB" id="A0A6A0AVS6"/>
<reference evidence="7 8" key="1">
    <citation type="submission" date="2020-02" db="EMBL/GenBank/DDBJ databases">
        <title>Whole Genome Shotgun Sequence of Streptomyces sp. strain CWH03.</title>
        <authorList>
            <person name="Dohra H."/>
            <person name="Kodani S."/>
            <person name="Yamamura H."/>
        </authorList>
    </citation>
    <scope>NUCLEOTIDE SEQUENCE [LARGE SCALE GENOMIC DNA]</scope>
    <source>
        <strain evidence="7 8">CWH03</strain>
    </source>
</reference>
<dbReference type="PANTHER" id="PTHR30290">
    <property type="entry name" value="PERIPLASMIC BINDING COMPONENT OF ABC TRANSPORTER"/>
    <property type="match status" value="1"/>
</dbReference>
<dbReference type="Gene3D" id="3.40.190.10">
    <property type="entry name" value="Periplasmic binding protein-like II"/>
    <property type="match status" value="1"/>
</dbReference>
<dbReference type="InterPro" id="IPR030678">
    <property type="entry name" value="Peptide/Ni-bd"/>
</dbReference>
<dbReference type="GO" id="GO:0043190">
    <property type="term" value="C:ATP-binding cassette (ABC) transporter complex"/>
    <property type="evidence" value="ECO:0007669"/>
    <property type="project" value="InterPro"/>
</dbReference>
<dbReference type="PANTHER" id="PTHR30290:SF10">
    <property type="entry name" value="PERIPLASMIC OLIGOPEPTIDE-BINDING PROTEIN-RELATED"/>
    <property type="match status" value="1"/>
</dbReference>
<dbReference type="Gene3D" id="3.10.105.10">
    <property type="entry name" value="Dipeptide-binding Protein, Domain 3"/>
    <property type="match status" value="1"/>
</dbReference>
<sequence>MKARFKRTTAPLAAGLSAVLLAGCGSEQGDGSGGDGLRVAVGISDDVLATDPADGYDPGSWLLFNNVFQSLLSFPKGGSTPRPDAAEECGFESGSTVYRCTLREGLKFSNGNDLTSKDVKFSFERALRIASDSGPGPLLSTIAGIETPDDRTVVFTLKVPDATFPSKIASGAGSIVDHREYEADSLRTDGEAVGSGPYRLDSFSKERAVFSVNPEYQGTAEIRNSGVTLTFFRGDQKGLGTALKQGDVDVAYRGLTAQDIDGLQASVEAGQQGIEVVEGNSAEVQHLVFNMADPVAGNLAVRQAFAYLVDRDALVRDVYKATAEPLHSIVPAGIPGHNTAFFDRYGGHPQPEKAREALREAGIEEKVRITLWSTPSRYGPATDLEMAAIAQQLNQSGLFEADVESVEFEEYEKGIQAGEYGVYVKGWVPDYADADNFTQPFFGDGNVLGNGYENKQITEKIIPETAAVADRSATGDEFARLQDIVAEELPILPLWQGKQYAVYKGDITGLEWTLDASAVFRFWEIKKA</sequence>
<comment type="subcellular location">
    <subcellularLocation>
        <location evidence="1">Cell envelope</location>
    </subcellularLocation>
</comment>
<evidence type="ECO:0000313" key="8">
    <source>
        <dbReference type="Proteomes" id="UP000484988"/>
    </source>
</evidence>
<dbReference type="RefSeq" id="WP_173264836.1">
    <property type="nucleotide sequence ID" value="NZ_BLLG01000008.1"/>
</dbReference>
<dbReference type="Gene3D" id="3.90.76.10">
    <property type="entry name" value="Dipeptide-binding Protein, Domain 1"/>
    <property type="match status" value="1"/>
</dbReference>
<evidence type="ECO:0000256" key="5">
    <source>
        <dbReference type="SAM" id="SignalP"/>
    </source>
</evidence>
<organism evidence="7 8">
    <name type="scientific">Streptomyces pacificus</name>
    <dbReference type="NCBI Taxonomy" id="2705029"/>
    <lineage>
        <taxon>Bacteria</taxon>
        <taxon>Bacillati</taxon>
        <taxon>Actinomycetota</taxon>
        <taxon>Actinomycetes</taxon>
        <taxon>Kitasatosporales</taxon>
        <taxon>Streptomycetaceae</taxon>
        <taxon>Streptomyces</taxon>
    </lineage>
</organism>
<comment type="caution">
    <text evidence="7">The sequence shown here is derived from an EMBL/GenBank/DDBJ whole genome shotgun (WGS) entry which is preliminary data.</text>
</comment>
<keyword evidence="3" id="KW-0813">Transport</keyword>
<evidence type="ECO:0000256" key="3">
    <source>
        <dbReference type="ARBA" id="ARBA00022448"/>
    </source>
</evidence>
<dbReference type="GO" id="GO:0042597">
    <property type="term" value="C:periplasmic space"/>
    <property type="evidence" value="ECO:0007669"/>
    <property type="project" value="UniProtKB-ARBA"/>
</dbReference>
<feature type="chain" id="PRO_5039445335" evidence="5">
    <location>
        <begin position="23"/>
        <end position="528"/>
    </location>
</feature>